<sequence>KKHMNNKLTTKRMSMKKYALIALAGLTLAACKKQGGEIPTVNPEEGKDASLSLSITSAANIGTYASTVGSDTVPITKKKSILWMYSCTVKKEASPRPDTKDLAEQMPTSLPQKKSKQRPVEKEYI</sequence>
<reference evidence="3 4" key="1">
    <citation type="submission" date="2009-01" db="EMBL/GenBank/DDBJ databases">
        <authorList>
            <person name="Qin X."/>
            <person name="Bachman B."/>
            <person name="Battles P."/>
            <person name="Bell A."/>
            <person name="Bess C."/>
            <person name="Bickham C."/>
            <person name="Chaboub L."/>
            <person name="Chen D."/>
            <person name="Coyle M."/>
            <person name="Deiros D.R."/>
            <person name="Dinh H."/>
            <person name="Forbes L."/>
            <person name="Fowler G."/>
            <person name="Francisco L."/>
            <person name="Fu Q."/>
            <person name="Gubbala S."/>
            <person name="Hale W."/>
            <person name="Han Y."/>
            <person name="Hemphill L."/>
            <person name="Highlander S.K."/>
            <person name="Hirani K."/>
            <person name="Hogues M."/>
            <person name="Jackson L."/>
            <person name="Jakkamsetti A."/>
            <person name="Javaid M."/>
            <person name="Jiang H."/>
            <person name="Korchina V."/>
            <person name="Kovar C."/>
            <person name="Lara F."/>
            <person name="Lee S."/>
            <person name="Mata R."/>
            <person name="Mathew T."/>
            <person name="Moen C."/>
            <person name="Morales K."/>
            <person name="Munidasa M."/>
            <person name="Nazareth L."/>
            <person name="Ngo R."/>
            <person name="Nguyen L."/>
            <person name="Okwuonu G."/>
            <person name="Ongeri F."/>
            <person name="Patil S."/>
            <person name="Petrosino J."/>
            <person name="Pham C."/>
            <person name="Pham P."/>
            <person name="Pu L.-L."/>
            <person name="Puazo M."/>
            <person name="Raj R."/>
            <person name="Reid J."/>
            <person name="Rouhana J."/>
            <person name="Saada N."/>
            <person name="Shang Y."/>
            <person name="Simmons D."/>
            <person name="Thornton R."/>
            <person name="Warren J."/>
            <person name="Weissenberger G."/>
            <person name="Zhang J."/>
            <person name="Zhang L."/>
            <person name="Zhou C."/>
            <person name="Zhu D."/>
            <person name="Muzny D."/>
            <person name="Worley K."/>
            <person name="Gibbs R."/>
        </authorList>
    </citation>
    <scope>NUCLEOTIDE SEQUENCE [LARGE SCALE GENOMIC DNA]</scope>
    <source>
        <strain evidence="3 4">ATCC 33300</strain>
    </source>
</reference>
<feature type="signal peptide" evidence="2">
    <location>
        <begin position="1"/>
        <end position="29"/>
    </location>
</feature>
<evidence type="ECO:0000313" key="4">
    <source>
        <dbReference type="Proteomes" id="UP000006241"/>
    </source>
</evidence>
<feature type="chain" id="PRO_5002912329" evidence="2">
    <location>
        <begin position="30"/>
        <end position="125"/>
    </location>
</feature>
<dbReference type="EMBL" id="ACHB01000119">
    <property type="protein sequence ID" value="EEI89485.1"/>
    <property type="molecule type" value="Genomic_DNA"/>
</dbReference>
<dbReference type="AlphaFoldDB" id="C2G5R4"/>
<feature type="non-terminal residue" evidence="3">
    <location>
        <position position="1"/>
    </location>
</feature>
<feature type="region of interest" description="Disordered" evidence="1">
    <location>
        <begin position="91"/>
        <end position="125"/>
    </location>
</feature>
<feature type="compositionally biased region" description="Basic and acidic residues" evidence="1">
    <location>
        <begin position="91"/>
        <end position="103"/>
    </location>
</feature>
<evidence type="ECO:0000256" key="1">
    <source>
        <dbReference type="SAM" id="MobiDB-lite"/>
    </source>
</evidence>
<proteinExistence type="predicted"/>
<dbReference type="Proteomes" id="UP000006241">
    <property type="component" value="Unassembled WGS sequence"/>
</dbReference>
<accession>C2G5R4</accession>
<evidence type="ECO:0000313" key="3">
    <source>
        <dbReference type="EMBL" id="EEI89485.1"/>
    </source>
</evidence>
<gene>
    <name evidence="3" type="ORF">HMPREF0765_4920</name>
</gene>
<keyword evidence="2" id="KW-0732">Signal</keyword>
<comment type="caution">
    <text evidence="3">The sequence shown here is derived from an EMBL/GenBank/DDBJ whole genome shotgun (WGS) entry which is preliminary data.</text>
</comment>
<name>C2G5R4_SPHSI</name>
<evidence type="ECO:0000256" key="2">
    <source>
        <dbReference type="SAM" id="SignalP"/>
    </source>
</evidence>
<dbReference type="HOGENOM" id="CLU_1986410_0_0_10"/>
<organism evidence="3 4">
    <name type="scientific">Sphingobacterium spiritivorum ATCC 33300</name>
    <dbReference type="NCBI Taxonomy" id="525372"/>
    <lineage>
        <taxon>Bacteria</taxon>
        <taxon>Pseudomonadati</taxon>
        <taxon>Bacteroidota</taxon>
        <taxon>Sphingobacteriia</taxon>
        <taxon>Sphingobacteriales</taxon>
        <taxon>Sphingobacteriaceae</taxon>
        <taxon>Sphingobacterium</taxon>
    </lineage>
</organism>
<protein>
    <submittedName>
        <fullName evidence="3">Uncharacterized protein</fullName>
    </submittedName>
</protein>
<dbReference type="RefSeq" id="WP_003013499.1">
    <property type="nucleotide sequence ID" value="NZ_GG668660.1"/>
</dbReference>